<dbReference type="RefSeq" id="WP_176956110.1">
    <property type="nucleotide sequence ID" value="NZ_FNFO01000007.1"/>
</dbReference>
<feature type="domain" description="Fatty acid desaturase" evidence="2">
    <location>
        <begin position="44"/>
        <end position="132"/>
    </location>
</feature>
<keyword evidence="1" id="KW-0472">Membrane</keyword>
<feature type="transmembrane region" description="Helical" evidence="1">
    <location>
        <begin position="81"/>
        <end position="99"/>
    </location>
</feature>
<gene>
    <name evidence="3" type="ORF">SAMN05421823_107262</name>
</gene>
<accession>A0A1G9M4J5</accession>
<feature type="transmembrane region" description="Helical" evidence="1">
    <location>
        <begin position="159"/>
        <end position="176"/>
    </location>
</feature>
<feature type="domain" description="Fatty acid desaturase" evidence="2">
    <location>
        <begin position="136"/>
        <end position="233"/>
    </location>
</feature>
<dbReference type="Proteomes" id="UP000198510">
    <property type="component" value="Unassembled WGS sequence"/>
</dbReference>
<feature type="transmembrane region" description="Helical" evidence="1">
    <location>
        <begin position="43"/>
        <end position="61"/>
    </location>
</feature>
<proteinExistence type="predicted"/>
<sequence>MSNPRVLATQPPYRGLWIAAAVLVLWATSLLWLLHYPLDFRDPLVYLFVLVQTHLYTGLFITAHDAMHGVVSPRHPRLNRAVGWLCAGLFAFNSYPRLFRKHHEHHRYAVSDRDPDYHEGGFWAWYLSFLRQYITGWQILLMALTFNLLKLVVPTENLIVFWMVPAVLSTFQLFYFGTYVPHRGEHAADDPHKARSQSLNHVWAFLSCYFFGYHHEHHAHPYLPWWRLPQAREQALTSHR</sequence>
<organism evidence="3 4">
    <name type="scientific">Catalinimonas alkaloidigena</name>
    <dbReference type="NCBI Taxonomy" id="1075417"/>
    <lineage>
        <taxon>Bacteria</taxon>
        <taxon>Pseudomonadati</taxon>
        <taxon>Bacteroidota</taxon>
        <taxon>Cytophagia</taxon>
        <taxon>Cytophagales</taxon>
        <taxon>Catalimonadaceae</taxon>
        <taxon>Catalinimonas</taxon>
    </lineage>
</organism>
<dbReference type="GO" id="GO:0006629">
    <property type="term" value="P:lipid metabolic process"/>
    <property type="evidence" value="ECO:0007669"/>
    <property type="project" value="InterPro"/>
</dbReference>
<name>A0A1G9M4J5_9BACT</name>
<dbReference type="InterPro" id="IPR005804">
    <property type="entry name" value="FA_desaturase_dom"/>
</dbReference>
<evidence type="ECO:0000256" key="1">
    <source>
        <dbReference type="SAM" id="Phobius"/>
    </source>
</evidence>
<evidence type="ECO:0000313" key="3">
    <source>
        <dbReference type="EMBL" id="SDL69118.1"/>
    </source>
</evidence>
<protein>
    <submittedName>
        <fullName evidence="3">Beta-carotene ketolase (CrtW type)</fullName>
    </submittedName>
</protein>
<dbReference type="EMBL" id="FNFO01000007">
    <property type="protein sequence ID" value="SDL69118.1"/>
    <property type="molecule type" value="Genomic_DNA"/>
</dbReference>
<reference evidence="3 4" key="1">
    <citation type="submission" date="2016-10" db="EMBL/GenBank/DDBJ databases">
        <authorList>
            <person name="de Groot N.N."/>
        </authorList>
    </citation>
    <scope>NUCLEOTIDE SEQUENCE [LARGE SCALE GENOMIC DNA]</scope>
    <source>
        <strain evidence="3 4">DSM 25186</strain>
    </source>
</reference>
<dbReference type="Pfam" id="PF00487">
    <property type="entry name" value="FA_desaturase"/>
    <property type="match status" value="2"/>
</dbReference>
<keyword evidence="1" id="KW-0812">Transmembrane</keyword>
<keyword evidence="1" id="KW-1133">Transmembrane helix</keyword>
<dbReference type="AlphaFoldDB" id="A0A1G9M4J5"/>
<evidence type="ECO:0000313" key="4">
    <source>
        <dbReference type="Proteomes" id="UP000198510"/>
    </source>
</evidence>
<dbReference type="STRING" id="1075417.SAMN05421823_107262"/>
<evidence type="ECO:0000259" key="2">
    <source>
        <dbReference type="Pfam" id="PF00487"/>
    </source>
</evidence>
<feature type="transmembrane region" description="Helical" evidence="1">
    <location>
        <begin position="15"/>
        <end position="36"/>
    </location>
</feature>
<keyword evidence="4" id="KW-1185">Reference proteome</keyword>